<proteinExistence type="predicted"/>
<accession>A0A146KCK1</accession>
<protein>
    <submittedName>
        <fullName evidence="1">Leucine rich repeats-containing protein</fullName>
    </submittedName>
</protein>
<organism evidence="1">
    <name type="scientific">Trepomonas sp. PC1</name>
    <dbReference type="NCBI Taxonomy" id="1076344"/>
    <lineage>
        <taxon>Eukaryota</taxon>
        <taxon>Metamonada</taxon>
        <taxon>Diplomonadida</taxon>
        <taxon>Hexamitidae</taxon>
        <taxon>Hexamitinae</taxon>
        <taxon>Trepomonas</taxon>
    </lineage>
</organism>
<dbReference type="Pfam" id="PF13306">
    <property type="entry name" value="LRR_5"/>
    <property type="match status" value="1"/>
</dbReference>
<feature type="non-terminal residue" evidence="1">
    <location>
        <position position="211"/>
    </location>
</feature>
<name>A0A146KCK1_9EUKA</name>
<sequence length="211" mass="25017">MSKCHEKDQDKKKRRYLLLNMDIYMTFGQRIEELDFLFNIMMFAHCPKVKVVEKRGFRACYAMRYFFSLQLEEIEEEGFFACVSLIKLPTGKVKKLSSQSIAFCQSLVELNFDEILQMQERNFESCWGVRQIIAPKLKLIEKGAFDDFRDLKIVASQKVENPGGYTIIDERQRFQEVASEIFLRERKQLLFLSRNQKNLCQKGLNKKRLLK</sequence>
<dbReference type="AlphaFoldDB" id="A0A146KCK1"/>
<gene>
    <name evidence="1" type="ORF">TPC1_12835</name>
</gene>
<dbReference type="EMBL" id="GDID01002113">
    <property type="protein sequence ID" value="JAP94493.1"/>
    <property type="molecule type" value="Transcribed_RNA"/>
</dbReference>
<evidence type="ECO:0000313" key="1">
    <source>
        <dbReference type="EMBL" id="JAP94493.1"/>
    </source>
</evidence>
<reference evidence="1" key="1">
    <citation type="submission" date="2015-07" db="EMBL/GenBank/DDBJ databases">
        <title>Adaptation to a free-living lifestyle via gene acquisitions in the diplomonad Trepomonas sp. PC1.</title>
        <authorList>
            <person name="Xu F."/>
            <person name="Jerlstrom-Hultqvist J."/>
            <person name="Kolisko M."/>
            <person name="Simpson A.G.B."/>
            <person name="Roger A.J."/>
            <person name="Svard S.G."/>
            <person name="Andersson J.O."/>
        </authorList>
    </citation>
    <scope>NUCLEOTIDE SEQUENCE</scope>
    <source>
        <strain evidence="1">PC1</strain>
    </source>
</reference>
<dbReference type="InterPro" id="IPR026906">
    <property type="entry name" value="LRR_5"/>
</dbReference>
<dbReference type="Gene3D" id="3.80.10.10">
    <property type="entry name" value="Ribonuclease Inhibitor"/>
    <property type="match status" value="1"/>
</dbReference>
<dbReference type="InterPro" id="IPR032675">
    <property type="entry name" value="LRR_dom_sf"/>
</dbReference>